<dbReference type="EMBL" id="CP118101">
    <property type="protein sequence ID" value="WDH84582.1"/>
    <property type="molecule type" value="Genomic_DNA"/>
</dbReference>
<evidence type="ECO:0000313" key="2">
    <source>
        <dbReference type="EMBL" id="WDH84582.1"/>
    </source>
</evidence>
<accession>A0AAX3N4N1</accession>
<dbReference type="PIRSF" id="PIRSF034852">
    <property type="entry name" value="UCP034852"/>
    <property type="match status" value="1"/>
</dbReference>
<reference evidence="2 5" key="1">
    <citation type="submission" date="2023-02" db="EMBL/GenBank/DDBJ databases">
        <title>Pathogen: clinical or host-associated sample.</title>
        <authorList>
            <person name="Hergert J."/>
            <person name="Casey R."/>
            <person name="Wagner J."/>
            <person name="Young E.L."/>
            <person name="Oakeson K.F."/>
        </authorList>
    </citation>
    <scope>NUCLEOTIDE SEQUENCE</scope>
    <source>
        <strain evidence="3 5">2022CK-00829</strain>
        <strain evidence="2">2022CK-00830</strain>
    </source>
</reference>
<dbReference type="Proteomes" id="UP001221519">
    <property type="component" value="Chromosome"/>
</dbReference>
<name>A0AAX3N4N1_9BACL</name>
<protein>
    <recommendedName>
        <fullName evidence="6">HesB/YadR/YfhF family protein</fullName>
    </recommendedName>
</protein>
<keyword evidence="5" id="KW-1185">Reference proteome</keyword>
<evidence type="ECO:0000313" key="3">
    <source>
        <dbReference type="EMBL" id="WDI04265.1"/>
    </source>
</evidence>
<dbReference type="Proteomes" id="UP001220962">
    <property type="component" value="Chromosome"/>
</dbReference>
<proteinExistence type="inferred from homology"/>
<dbReference type="AlphaFoldDB" id="A0AAX3N4N1"/>
<evidence type="ECO:0000313" key="4">
    <source>
        <dbReference type="Proteomes" id="UP001220962"/>
    </source>
</evidence>
<dbReference type="SUPFAM" id="SSF89360">
    <property type="entry name" value="HesB-like domain"/>
    <property type="match status" value="1"/>
</dbReference>
<gene>
    <name evidence="2" type="ORF">PUW23_10375</name>
    <name evidence="3" type="ORF">PUW25_10060</name>
</gene>
<evidence type="ECO:0000313" key="5">
    <source>
        <dbReference type="Proteomes" id="UP001221519"/>
    </source>
</evidence>
<organism evidence="2 4">
    <name type="scientific">Paenibacillus urinalis</name>
    <dbReference type="NCBI Taxonomy" id="521520"/>
    <lineage>
        <taxon>Bacteria</taxon>
        <taxon>Bacillati</taxon>
        <taxon>Bacillota</taxon>
        <taxon>Bacilli</taxon>
        <taxon>Bacillales</taxon>
        <taxon>Paenibacillaceae</taxon>
        <taxon>Paenibacillus</taxon>
    </lineage>
</organism>
<dbReference type="RefSeq" id="WP_047909628.1">
    <property type="nucleotide sequence ID" value="NZ_CP118101.1"/>
</dbReference>
<dbReference type="EMBL" id="CP118108">
    <property type="protein sequence ID" value="WDI04265.1"/>
    <property type="molecule type" value="Genomic_DNA"/>
</dbReference>
<evidence type="ECO:0000256" key="1">
    <source>
        <dbReference type="ARBA" id="ARBA00006718"/>
    </source>
</evidence>
<sequence length="97" mass="11149">MSIHVTESAANWYKKELGVKDGEAIRFYARYSSGGGLHPGFSLGISVEQPEYPVESTEVSGILFFMEEHDHWYLKGHRLDVGYIEAEDDIIYRYETE</sequence>
<evidence type="ECO:0008006" key="6">
    <source>
        <dbReference type="Google" id="ProtNLM"/>
    </source>
</evidence>
<dbReference type="InterPro" id="IPR035903">
    <property type="entry name" value="HesB-like_dom_sf"/>
</dbReference>
<comment type="similarity">
    <text evidence="1">Belongs to the HesB/IscA family.</text>
</comment>
<dbReference type="InterPro" id="IPR008326">
    <property type="entry name" value="PdhI-like"/>
</dbReference>